<proteinExistence type="inferred from homology"/>
<feature type="transmembrane region" description="Helical" evidence="7">
    <location>
        <begin position="172"/>
        <end position="192"/>
    </location>
</feature>
<dbReference type="RefSeq" id="WP_166176981.1">
    <property type="nucleotide sequence ID" value="NZ_CP045119.1"/>
</dbReference>
<gene>
    <name evidence="9" type="ORF">GBA63_13670</name>
</gene>
<evidence type="ECO:0000313" key="9">
    <source>
        <dbReference type="EMBL" id="QIN83567.1"/>
    </source>
</evidence>
<comment type="caution">
    <text evidence="7">Lacks conserved residue(s) required for the propagation of feature annotation.</text>
</comment>
<dbReference type="GO" id="GO:0005886">
    <property type="term" value="C:plasma membrane"/>
    <property type="evidence" value="ECO:0007669"/>
    <property type="project" value="UniProtKB-SubCell"/>
</dbReference>
<feature type="domain" description="VTT" evidence="8">
    <location>
        <begin position="74"/>
        <end position="191"/>
    </location>
</feature>
<dbReference type="PANTHER" id="PTHR12677:SF59">
    <property type="entry name" value="GOLGI APPARATUS MEMBRANE PROTEIN TVP38-RELATED"/>
    <property type="match status" value="1"/>
</dbReference>
<dbReference type="PANTHER" id="PTHR12677">
    <property type="entry name" value="GOLGI APPARATUS MEMBRANE PROTEIN TVP38-RELATED"/>
    <property type="match status" value="1"/>
</dbReference>
<evidence type="ECO:0000256" key="5">
    <source>
        <dbReference type="ARBA" id="ARBA00022989"/>
    </source>
</evidence>
<sequence length="233" mass="25194">MGVNKPRNRRRDLFKPACIVAALAVVATAAHLTDLTEYVSLDGLGRLRAWILGFGPVAPVVFIVLYAFATVLFLPGTPLSLLAGLVFGPVFGTLWVVIGATIGATLAFLIGRYAARGLVEGWTVQNERIKRLDEGVEKQGWRMLLITRLVPVFPFNLQNYAYGITKIGPGTYVLLTAVCIIPGAAVFTFAGGSLASAQQNLTRTFIYLGVAAVFFVAVSLIPGWVQRRNRGKQ</sequence>
<dbReference type="InterPro" id="IPR032816">
    <property type="entry name" value="VTT_dom"/>
</dbReference>
<protein>
    <recommendedName>
        <fullName evidence="7">TVP38/TMEM64 family membrane protein</fullName>
    </recommendedName>
</protein>
<organism evidence="9 10">
    <name type="scientific">Rubrobacter tropicus</name>
    <dbReference type="NCBI Taxonomy" id="2653851"/>
    <lineage>
        <taxon>Bacteria</taxon>
        <taxon>Bacillati</taxon>
        <taxon>Actinomycetota</taxon>
        <taxon>Rubrobacteria</taxon>
        <taxon>Rubrobacterales</taxon>
        <taxon>Rubrobacteraceae</taxon>
        <taxon>Rubrobacter</taxon>
    </lineage>
</organism>
<feature type="transmembrane region" description="Helical" evidence="7">
    <location>
        <begin position="81"/>
        <end position="110"/>
    </location>
</feature>
<evidence type="ECO:0000259" key="8">
    <source>
        <dbReference type="Pfam" id="PF09335"/>
    </source>
</evidence>
<evidence type="ECO:0000313" key="10">
    <source>
        <dbReference type="Proteomes" id="UP000501452"/>
    </source>
</evidence>
<evidence type="ECO:0000256" key="6">
    <source>
        <dbReference type="ARBA" id="ARBA00023136"/>
    </source>
</evidence>
<dbReference type="AlphaFoldDB" id="A0A6G8QB85"/>
<name>A0A6G8QB85_9ACTN</name>
<evidence type="ECO:0000256" key="1">
    <source>
        <dbReference type="ARBA" id="ARBA00004651"/>
    </source>
</evidence>
<evidence type="ECO:0000256" key="3">
    <source>
        <dbReference type="ARBA" id="ARBA00022475"/>
    </source>
</evidence>
<keyword evidence="5 7" id="KW-1133">Transmembrane helix</keyword>
<feature type="transmembrane region" description="Helical" evidence="7">
    <location>
        <begin position="204"/>
        <end position="225"/>
    </location>
</feature>
<evidence type="ECO:0000256" key="4">
    <source>
        <dbReference type="ARBA" id="ARBA00022692"/>
    </source>
</evidence>
<dbReference type="Pfam" id="PF09335">
    <property type="entry name" value="VTT_dom"/>
    <property type="match status" value="1"/>
</dbReference>
<keyword evidence="3 7" id="KW-1003">Cell membrane</keyword>
<reference evidence="9 10" key="1">
    <citation type="submission" date="2019-10" db="EMBL/GenBank/DDBJ databases">
        <title>Rubrobacter sp nov SCSIO 52090 isolated from a deep-sea sediment in the South China Sea.</title>
        <authorList>
            <person name="Chen R.W."/>
        </authorList>
    </citation>
    <scope>NUCLEOTIDE SEQUENCE [LARGE SCALE GENOMIC DNA]</scope>
    <source>
        <strain evidence="9 10">SCSIO 52909</strain>
    </source>
</reference>
<dbReference type="Proteomes" id="UP000501452">
    <property type="component" value="Chromosome"/>
</dbReference>
<evidence type="ECO:0000256" key="7">
    <source>
        <dbReference type="RuleBase" id="RU366058"/>
    </source>
</evidence>
<keyword evidence="6 7" id="KW-0472">Membrane</keyword>
<evidence type="ECO:0000256" key="2">
    <source>
        <dbReference type="ARBA" id="ARBA00008640"/>
    </source>
</evidence>
<comment type="similarity">
    <text evidence="2 7">Belongs to the TVP38/TMEM64 family.</text>
</comment>
<comment type="subcellular location">
    <subcellularLocation>
        <location evidence="1 7">Cell membrane</location>
        <topology evidence="1 7">Multi-pass membrane protein</topology>
    </subcellularLocation>
</comment>
<dbReference type="InterPro" id="IPR015414">
    <property type="entry name" value="TMEM64"/>
</dbReference>
<accession>A0A6G8QB85</accession>
<dbReference type="KEGG" id="rub:GBA63_13670"/>
<dbReference type="EMBL" id="CP045119">
    <property type="protein sequence ID" value="QIN83567.1"/>
    <property type="molecule type" value="Genomic_DNA"/>
</dbReference>
<keyword evidence="10" id="KW-1185">Reference proteome</keyword>
<keyword evidence="4 7" id="KW-0812">Transmembrane</keyword>
<feature type="transmembrane region" description="Helical" evidence="7">
    <location>
        <begin position="48"/>
        <end position="74"/>
    </location>
</feature>